<feature type="transmembrane region" description="Helical" evidence="7">
    <location>
        <begin position="133"/>
        <end position="160"/>
    </location>
</feature>
<gene>
    <name evidence="9" type="ORF">A6J80_20890</name>
    <name evidence="10" type="ORF">FOB51_01510</name>
</gene>
<dbReference type="InterPro" id="IPR035906">
    <property type="entry name" value="MetI-like_sf"/>
</dbReference>
<evidence type="ECO:0000313" key="9">
    <source>
        <dbReference type="EMBL" id="ARC38755.1"/>
    </source>
</evidence>
<evidence type="ECO:0000256" key="4">
    <source>
        <dbReference type="ARBA" id="ARBA00022692"/>
    </source>
</evidence>
<dbReference type="EMBL" id="CP020443">
    <property type="protein sequence ID" value="ARC38755.1"/>
    <property type="molecule type" value="Genomic_DNA"/>
</dbReference>
<evidence type="ECO:0000256" key="3">
    <source>
        <dbReference type="ARBA" id="ARBA00022475"/>
    </source>
</evidence>
<dbReference type="Gene3D" id="1.10.3720.10">
    <property type="entry name" value="MetI-like"/>
    <property type="match status" value="1"/>
</dbReference>
<protein>
    <submittedName>
        <fullName evidence="9">ABC transporter permease</fullName>
    </submittedName>
</protein>
<reference evidence="9" key="2">
    <citation type="submission" date="2017-12" db="EMBL/GenBank/DDBJ databases">
        <title>FDA dAtabase for Regulatory Grade micrObial Sequences (FDA-ARGOS): Supporting development and validation of Infectious Disease Dx tests.</title>
        <authorList>
            <person name="Campos J."/>
            <person name="Goldberg B."/>
            <person name="Tallon L."/>
            <person name="Sadzewicz L."/>
            <person name="Sengamalay N."/>
            <person name="Ott S."/>
            <person name="Godinez A."/>
            <person name="Nagaraj S."/>
            <person name="Vyas G."/>
            <person name="Aluvathingal J."/>
            <person name="Nadendla S."/>
            <person name="Geyer C."/>
            <person name="Nandy P."/>
            <person name="Hobson J."/>
            <person name="Sichtig H."/>
        </authorList>
    </citation>
    <scope>NUCLEOTIDE SEQUENCE</scope>
    <source>
        <strain evidence="9">FDAARGOS_252</strain>
        <plasmid evidence="9">unnamed3</plasmid>
    </source>
</reference>
<evidence type="ECO:0000313" key="11">
    <source>
        <dbReference type="Proteomes" id="UP000191257"/>
    </source>
</evidence>
<keyword evidence="2 7" id="KW-0813">Transport</keyword>
<comment type="similarity">
    <text evidence="7">Belongs to the binding-protein-dependent transport system permease family.</text>
</comment>
<keyword evidence="5 7" id="KW-1133">Transmembrane helix</keyword>
<evidence type="ECO:0000256" key="2">
    <source>
        <dbReference type="ARBA" id="ARBA00022448"/>
    </source>
</evidence>
<feature type="transmembrane region" description="Helical" evidence="7">
    <location>
        <begin position="289"/>
        <end position="314"/>
    </location>
</feature>
<evidence type="ECO:0000256" key="6">
    <source>
        <dbReference type="ARBA" id="ARBA00023136"/>
    </source>
</evidence>
<dbReference type="Pfam" id="PF19300">
    <property type="entry name" value="BPD_transp_1_N"/>
    <property type="match status" value="1"/>
</dbReference>
<evidence type="ECO:0000313" key="12">
    <source>
        <dbReference type="Proteomes" id="UP000324507"/>
    </source>
</evidence>
<dbReference type="GO" id="GO:0055085">
    <property type="term" value="P:transmembrane transport"/>
    <property type="evidence" value="ECO:0007669"/>
    <property type="project" value="InterPro"/>
</dbReference>
<dbReference type="PANTHER" id="PTHR43163">
    <property type="entry name" value="DIPEPTIDE TRANSPORT SYSTEM PERMEASE PROTEIN DPPB-RELATED"/>
    <property type="match status" value="1"/>
</dbReference>
<evidence type="ECO:0000259" key="8">
    <source>
        <dbReference type="PROSITE" id="PS50928"/>
    </source>
</evidence>
<dbReference type="RefSeq" id="WP_080623044.1">
    <property type="nucleotide sequence ID" value="NZ_CALTWI010000100.1"/>
</dbReference>
<dbReference type="eggNOG" id="COG0601">
    <property type="taxonomic scope" value="Bacteria"/>
</dbReference>
<reference evidence="10 12" key="3">
    <citation type="submission" date="2019-09" db="EMBL/GenBank/DDBJ databases">
        <title>FDA dAtabase for Regulatory Grade micrObial Sequences (FDA-ARGOS): Supporting development and validation of Infectious Disease Dx tests.</title>
        <authorList>
            <person name="Sciortino C."/>
            <person name="Tallon L."/>
            <person name="Sadzewicz L."/>
            <person name="Vavikolanu K."/>
            <person name="Mehta A."/>
            <person name="Aluvathingal J."/>
            <person name="Nadendla S."/>
            <person name="Nandy P."/>
            <person name="Geyer C."/>
            <person name="Yan Y."/>
            <person name="Sichtig H."/>
        </authorList>
    </citation>
    <scope>NUCLEOTIDE SEQUENCE [LARGE SCALE GENOMIC DNA]</scope>
    <source>
        <strain evidence="10 12">FDAARGOS_643</strain>
        <plasmid evidence="10 12">unnamed2</plasmid>
    </source>
</reference>
<keyword evidence="4 7" id="KW-0812">Transmembrane</keyword>
<evidence type="ECO:0000256" key="7">
    <source>
        <dbReference type="RuleBase" id="RU363032"/>
    </source>
</evidence>
<sequence length="325" mass="35467">MIAFILRRVAQAVLVMLVMTIIVFIGVNVIGNPVDIMISPQADLAERQRIIAELGLDQPIWRQYLNFIGGLLNGDLGVSYVYNRPSLDLILERLPATLELAATAMVIAIVIGIPAGLYAGLYPRAVLSRLLMAASVLGFSLPTFWVGLLMIMVFAVHLGILPSGGRGDTVRLLGMQWSIFSHNGLAYIIMPALNLALFKTSLILRMTQAGVREVMPQDYVKVARAKGLSPARVVWVHVLKNVMIPVVTIIGLEFGSVVAFSVVTEKIFAWPGIGKLIIDSIGSLDRPVIIAYLMMIVALFVLINLIVDLLYILLDPRVRTAGGRS</sequence>
<geneLocation type="plasmid" evidence="10">
    <name>unnamed2</name>
</geneLocation>
<dbReference type="Proteomes" id="UP000191257">
    <property type="component" value="Plasmid unnamed3"/>
</dbReference>
<evidence type="ECO:0000256" key="1">
    <source>
        <dbReference type="ARBA" id="ARBA00004651"/>
    </source>
</evidence>
<dbReference type="PANTHER" id="PTHR43163:SF2">
    <property type="entry name" value="ABC TRANSPORTER PERMEASE PROTEIN"/>
    <property type="match status" value="1"/>
</dbReference>
<reference evidence="11" key="1">
    <citation type="submission" date="2017-03" db="EMBL/GenBank/DDBJ databases">
        <title>FDA dAtabase for Regulatory Grade micrObial Sequences (FDA-ARGOS): Supporting development and validation of Infectious Disease Dx tests.</title>
        <authorList>
            <person name="Minogue T."/>
            <person name="Wolcott M."/>
            <person name="Wasieloski L."/>
            <person name="Aguilar W."/>
            <person name="Moore D."/>
            <person name="Tallon L."/>
            <person name="Sadzewicz L."/>
            <person name="Sengamalay N."/>
            <person name="Ott S."/>
            <person name="Godinez A."/>
            <person name="Nagaraj S."/>
            <person name="Nadendla S."/>
            <person name="Geyer C."/>
            <person name="Sichtig H."/>
        </authorList>
    </citation>
    <scope>NUCLEOTIDE SEQUENCE [LARGE SCALE GENOMIC DNA]</scope>
    <source>
        <strain evidence="11">FDAARGOS_252</strain>
        <plasmid evidence="11">Plasmid unnamed3</plasmid>
    </source>
</reference>
<keyword evidence="11" id="KW-1185">Reference proteome</keyword>
<name>A0A1V0GXZ3_9RHOB</name>
<evidence type="ECO:0000256" key="5">
    <source>
        <dbReference type="ARBA" id="ARBA00022989"/>
    </source>
</evidence>
<accession>A0A1V0GXZ3</accession>
<keyword evidence="6 7" id="KW-0472">Membrane</keyword>
<dbReference type="GO" id="GO:0005886">
    <property type="term" value="C:plasma membrane"/>
    <property type="evidence" value="ECO:0007669"/>
    <property type="project" value="UniProtKB-SubCell"/>
</dbReference>
<keyword evidence="3" id="KW-1003">Cell membrane</keyword>
<feature type="transmembrane region" description="Helical" evidence="7">
    <location>
        <begin position="180"/>
        <end position="198"/>
    </location>
</feature>
<feature type="transmembrane region" description="Helical" evidence="7">
    <location>
        <begin position="242"/>
        <end position="263"/>
    </location>
</feature>
<dbReference type="AlphaFoldDB" id="A0A1V0GXZ3"/>
<feature type="domain" description="ABC transmembrane type-1" evidence="8">
    <location>
        <begin position="94"/>
        <end position="311"/>
    </location>
</feature>
<dbReference type="Pfam" id="PF00528">
    <property type="entry name" value="BPD_transp_1"/>
    <property type="match status" value="1"/>
</dbReference>
<dbReference type="EMBL" id="CP044079">
    <property type="protein sequence ID" value="QEU06773.1"/>
    <property type="molecule type" value="Genomic_DNA"/>
</dbReference>
<geneLocation type="plasmid" evidence="9 11">
    <name>unnamed3</name>
</geneLocation>
<evidence type="ECO:0000313" key="10">
    <source>
        <dbReference type="EMBL" id="QEU06773.1"/>
    </source>
</evidence>
<proteinExistence type="inferred from homology"/>
<feature type="transmembrane region" description="Helical" evidence="7">
    <location>
        <begin position="12"/>
        <end position="31"/>
    </location>
</feature>
<dbReference type="PROSITE" id="PS50928">
    <property type="entry name" value="ABC_TM1"/>
    <property type="match status" value="1"/>
</dbReference>
<dbReference type="Proteomes" id="UP000324507">
    <property type="component" value="Plasmid unnamed2"/>
</dbReference>
<organism evidence="9 11">
    <name type="scientific">Paracoccus yeei</name>
    <dbReference type="NCBI Taxonomy" id="147645"/>
    <lineage>
        <taxon>Bacteria</taxon>
        <taxon>Pseudomonadati</taxon>
        <taxon>Pseudomonadota</taxon>
        <taxon>Alphaproteobacteria</taxon>
        <taxon>Rhodobacterales</taxon>
        <taxon>Paracoccaceae</taxon>
        <taxon>Paracoccus</taxon>
    </lineage>
</organism>
<keyword evidence="9" id="KW-0614">Plasmid</keyword>
<comment type="subcellular location">
    <subcellularLocation>
        <location evidence="1 7">Cell membrane</location>
        <topology evidence="1 7">Multi-pass membrane protein</topology>
    </subcellularLocation>
</comment>
<dbReference type="InterPro" id="IPR000515">
    <property type="entry name" value="MetI-like"/>
</dbReference>
<feature type="transmembrane region" description="Helical" evidence="7">
    <location>
        <begin position="100"/>
        <end position="121"/>
    </location>
</feature>
<dbReference type="InterPro" id="IPR045621">
    <property type="entry name" value="BPD_transp_1_N"/>
</dbReference>
<dbReference type="SUPFAM" id="SSF161098">
    <property type="entry name" value="MetI-like"/>
    <property type="match status" value="1"/>
</dbReference>
<dbReference type="KEGG" id="pye:A6J80_20890"/>
<dbReference type="CDD" id="cd06261">
    <property type="entry name" value="TM_PBP2"/>
    <property type="match status" value="1"/>
</dbReference>